<evidence type="ECO:0000259" key="8">
    <source>
        <dbReference type="Pfam" id="PF10256"/>
    </source>
</evidence>
<evidence type="ECO:0000256" key="2">
    <source>
        <dbReference type="ARBA" id="ARBA00007732"/>
    </source>
</evidence>
<evidence type="ECO:0000313" key="9">
    <source>
        <dbReference type="EMBL" id="KAK3676457.1"/>
    </source>
</evidence>
<dbReference type="Pfam" id="PF10256">
    <property type="entry name" value="Erf4"/>
    <property type="match status" value="1"/>
</dbReference>
<dbReference type="InterPro" id="IPR051371">
    <property type="entry name" value="Ras_palmitoyltransferase"/>
</dbReference>
<dbReference type="PANTHER" id="PTHR13254">
    <property type="entry name" value="GOLGI AUTOANTIGEN, GOLGIN SUBFAMILY A, 7"/>
    <property type="match status" value="1"/>
</dbReference>
<comment type="caution">
    <text evidence="9">The sequence shown here is derived from an EMBL/GenBank/DDBJ whole genome shotgun (WGS) entry which is preliminary data.</text>
</comment>
<comment type="subcellular location">
    <subcellularLocation>
        <location evidence="1">Endoplasmic reticulum membrane</location>
        <topology evidence="1">Peripheral membrane protein</topology>
    </subcellularLocation>
</comment>
<reference evidence="9" key="1">
    <citation type="submission" date="2023-07" db="EMBL/GenBank/DDBJ databases">
        <title>Black Yeasts Isolated from many extreme environments.</title>
        <authorList>
            <person name="Coleine C."/>
            <person name="Stajich J.E."/>
            <person name="Selbmann L."/>
        </authorList>
    </citation>
    <scope>NUCLEOTIDE SEQUENCE</scope>
    <source>
        <strain evidence="9">CCFEE 5485</strain>
    </source>
</reference>
<keyword evidence="10" id="KW-1185">Reference proteome</keyword>
<evidence type="ECO:0000256" key="3">
    <source>
        <dbReference type="ARBA" id="ARBA00011396"/>
    </source>
</evidence>
<protein>
    <recommendedName>
        <fullName evidence="4">Ras modification protein ERF4</fullName>
    </recommendedName>
</protein>
<dbReference type="PANTHER" id="PTHR13254:SF0">
    <property type="entry name" value="GOLGIN SUBFAMILY A MEMBER 7_ERF4 DOMAIN-CONTAINING PROTEIN"/>
    <property type="match status" value="1"/>
</dbReference>
<evidence type="ECO:0000256" key="7">
    <source>
        <dbReference type="SAM" id="MobiDB-lite"/>
    </source>
</evidence>
<proteinExistence type="inferred from homology"/>
<evidence type="ECO:0000256" key="5">
    <source>
        <dbReference type="ARBA" id="ARBA00022824"/>
    </source>
</evidence>
<dbReference type="GO" id="GO:0006612">
    <property type="term" value="P:protein targeting to membrane"/>
    <property type="evidence" value="ECO:0007669"/>
    <property type="project" value="TreeGrafter"/>
</dbReference>
<dbReference type="Proteomes" id="UP001274830">
    <property type="component" value="Unassembled WGS sequence"/>
</dbReference>
<dbReference type="GO" id="GO:0005789">
    <property type="term" value="C:endoplasmic reticulum membrane"/>
    <property type="evidence" value="ECO:0007669"/>
    <property type="project" value="UniProtKB-SubCell"/>
</dbReference>
<comment type="similarity">
    <text evidence="2">Belongs to the ERF4 family.</text>
</comment>
<accession>A0AAE0WRF5</accession>
<feature type="region of interest" description="Disordered" evidence="7">
    <location>
        <begin position="1"/>
        <end position="134"/>
    </location>
</feature>
<dbReference type="InterPro" id="IPR019383">
    <property type="entry name" value="Golgin_A_7/ERF4"/>
</dbReference>
<dbReference type="EMBL" id="JAUTXT010000010">
    <property type="protein sequence ID" value="KAK3676457.1"/>
    <property type="molecule type" value="Genomic_DNA"/>
</dbReference>
<feature type="compositionally biased region" description="Polar residues" evidence="7">
    <location>
        <begin position="14"/>
        <end position="23"/>
    </location>
</feature>
<evidence type="ECO:0000256" key="1">
    <source>
        <dbReference type="ARBA" id="ARBA00004406"/>
    </source>
</evidence>
<keyword evidence="6" id="KW-0472">Membrane</keyword>
<name>A0AAE0WRF5_9PEZI</name>
<evidence type="ECO:0000256" key="4">
    <source>
        <dbReference type="ARBA" id="ARBA00018463"/>
    </source>
</evidence>
<feature type="domain" description="Golgin subfamily A member 7/ERF4" evidence="8">
    <location>
        <begin position="171"/>
        <end position="288"/>
    </location>
</feature>
<feature type="compositionally biased region" description="Basic and acidic residues" evidence="7">
    <location>
        <begin position="36"/>
        <end position="50"/>
    </location>
</feature>
<evidence type="ECO:0000313" key="10">
    <source>
        <dbReference type="Proteomes" id="UP001274830"/>
    </source>
</evidence>
<gene>
    <name evidence="9" type="ORF">LTR78_003733</name>
</gene>
<organism evidence="9 10">
    <name type="scientific">Recurvomyces mirabilis</name>
    <dbReference type="NCBI Taxonomy" id="574656"/>
    <lineage>
        <taxon>Eukaryota</taxon>
        <taxon>Fungi</taxon>
        <taxon>Dikarya</taxon>
        <taxon>Ascomycota</taxon>
        <taxon>Pezizomycotina</taxon>
        <taxon>Dothideomycetes</taxon>
        <taxon>Dothideomycetidae</taxon>
        <taxon>Mycosphaerellales</taxon>
        <taxon>Teratosphaeriaceae</taxon>
        <taxon>Recurvomyces</taxon>
    </lineage>
</organism>
<sequence length="312" mass="34467">METLHKLAGVQDASDLQSSWNERPSQPQVVPPPVPAKDDHYGESSQRDTFQRASRASLPLNRRASHKSFNSSRSRGAKSRPHSPVGAPEDYPAPPSATQKEFGGGVGTSSSSAQDEPDHQTAIPASRPSHDSIATATTGTEDFAWGPWHPCFPHPNPHCSPNSPEYLNTRVIRVKRDWLQSGDLYPQYANLYPEILDPLVSDSDFRYLVSNLNSRLKAAFDPFASRSWVDTVMGVLTGWVWDDLGLTGAKRAEKGIEGFLEEWNRGCEREGKEVRVIGLRRTGFMGLDFVIPDPGIDGVDEEDDVLEDEIMG</sequence>
<comment type="subunit">
    <text evidence="3">Interacts with ERF2.</text>
</comment>
<dbReference type="AlphaFoldDB" id="A0AAE0WRF5"/>
<keyword evidence="5" id="KW-0256">Endoplasmic reticulum</keyword>
<evidence type="ECO:0000256" key="6">
    <source>
        <dbReference type="ARBA" id="ARBA00023136"/>
    </source>
</evidence>
<dbReference type="GO" id="GO:0031211">
    <property type="term" value="C:endoplasmic reticulum palmitoyltransferase complex"/>
    <property type="evidence" value="ECO:0007669"/>
    <property type="project" value="TreeGrafter"/>
</dbReference>